<evidence type="ECO:0000313" key="1">
    <source>
        <dbReference type="EMBL" id="MCO1661105.1"/>
    </source>
</evidence>
<dbReference type="Proteomes" id="UP001165283">
    <property type="component" value="Unassembled WGS sequence"/>
</dbReference>
<protein>
    <submittedName>
        <fullName evidence="1">Uncharacterized protein</fullName>
    </submittedName>
</protein>
<comment type="caution">
    <text evidence="1">The sequence shown here is derived from an EMBL/GenBank/DDBJ whole genome shotgun (WGS) entry which is preliminary data.</text>
</comment>
<gene>
    <name evidence="1" type="ORF">KDL28_39270</name>
</gene>
<reference evidence="1" key="1">
    <citation type="submission" date="2021-04" db="EMBL/GenBank/DDBJ databases">
        <title>Pseudonocardia sp. nov., isolated from sandy soil of mangrove forest.</title>
        <authorList>
            <person name="Zan Z."/>
            <person name="Huang R."/>
            <person name="Liu W."/>
        </authorList>
    </citation>
    <scope>NUCLEOTIDE SEQUENCE</scope>
    <source>
        <strain evidence="1">S2-4</strain>
    </source>
</reference>
<evidence type="ECO:0000313" key="2">
    <source>
        <dbReference type="Proteomes" id="UP001165283"/>
    </source>
</evidence>
<dbReference type="RefSeq" id="WP_252446616.1">
    <property type="nucleotide sequence ID" value="NZ_JAGSOV010000108.1"/>
</dbReference>
<accession>A0ABT1ADF6</accession>
<sequence>MSARRYEIRVAGLLSPRSRAAFPDMWVSDAPPETIIRGEVCDDSHLHGVLAQLQSLGLRLVSVQEIPRDGD</sequence>
<organism evidence="1 2">
    <name type="scientific">Pseudonocardia humida</name>
    <dbReference type="NCBI Taxonomy" id="2800819"/>
    <lineage>
        <taxon>Bacteria</taxon>
        <taxon>Bacillati</taxon>
        <taxon>Actinomycetota</taxon>
        <taxon>Actinomycetes</taxon>
        <taxon>Pseudonocardiales</taxon>
        <taxon>Pseudonocardiaceae</taxon>
        <taxon>Pseudonocardia</taxon>
    </lineage>
</organism>
<dbReference type="EMBL" id="JAGSOV010000108">
    <property type="protein sequence ID" value="MCO1661105.1"/>
    <property type="molecule type" value="Genomic_DNA"/>
</dbReference>
<proteinExistence type="predicted"/>
<name>A0ABT1ADF6_9PSEU</name>
<keyword evidence="2" id="KW-1185">Reference proteome</keyword>